<dbReference type="RefSeq" id="WP_149892696.1">
    <property type="nucleotide sequence ID" value="NZ_JBHUFA010000004.1"/>
</dbReference>
<sequence length="439" mass="48132">MTVGDRESISVGSFWEASVGTIKEDRQLVGEAVFDVAVIGGGITGLSAALRLAEAGASVCVLEARRVGWGASGRNGGFCCFGGSKLSERQIIARHGLDEAKRFVSYQLEAIDTVAERIERFGMDVDRHSAGEMYLAHRPSDAAGFAEQAAFLSDTFGLGARVLSVEELEEEGISGPEFHGGLHMAHGFALNPMKYVQGLAEAVRRKGARIYAHTEVTGIARERDDWRLSTRFGGVRVSRVVMAGNGYTRESVPEWIGGRLMPVMSSVMVTRPMSGDELSAQGWTSDVMAADTRILLHYFRLMPDNRFLFGTRGGIFELPEALKAMQKRGRADFERMFPAWAHVETEHSWHGHVCLARDLSAYVGPIPDMPGVYGAMAYHGSGVAMASLSGEKVAELILGKIERKDLPAVIAKPFSKFPFPALRQLYLQGAYWWYGFKDR</sequence>
<dbReference type="GO" id="GO:0016491">
    <property type="term" value="F:oxidoreductase activity"/>
    <property type="evidence" value="ECO:0007669"/>
    <property type="project" value="UniProtKB-KW"/>
</dbReference>
<dbReference type="PRINTS" id="PR00420">
    <property type="entry name" value="RNGMNOXGNASE"/>
</dbReference>
<keyword evidence="1 3" id="KW-0560">Oxidoreductase</keyword>
<accession>A0ABW4K0C3</accession>
<reference evidence="4" key="1">
    <citation type="journal article" date="2019" name="Int. J. Syst. Evol. Microbiol.">
        <title>The Global Catalogue of Microorganisms (GCM) 10K type strain sequencing project: providing services to taxonomists for standard genome sequencing and annotation.</title>
        <authorList>
            <consortium name="The Broad Institute Genomics Platform"/>
            <consortium name="The Broad Institute Genome Sequencing Center for Infectious Disease"/>
            <person name="Wu L."/>
            <person name="Ma J."/>
        </authorList>
    </citation>
    <scope>NUCLEOTIDE SEQUENCE [LARGE SCALE GENOMIC DNA]</scope>
    <source>
        <strain evidence="4">JCM 3369</strain>
    </source>
</reference>
<dbReference type="InterPro" id="IPR006076">
    <property type="entry name" value="FAD-dep_OxRdtase"/>
</dbReference>
<name>A0ABW4K0C3_9HYPH</name>
<comment type="caution">
    <text evidence="3">The sequence shown here is derived from an EMBL/GenBank/DDBJ whole genome shotgun (WGS) entry which is preliminary data.</text>
</comment>
<dbReference type="Gene3D" id="3.50.50.60">
    <property type="entry name" value="FAD/NAD(P)-binding domain"/>
    <property type="match status" value="1"/>
</dbReference>
<organism evidence="3 4">
    <name type="scientific">Roseibium aestuarii</name>
    <dbReference type="NCBI Taxonomy" id="2600299"/>
    <lineage>
        <taxon>Bacteria</taxon>
        <taxon>Pseudomonadati</taxon>
        <taxon>Pseudomonadota</taxon>
        <taxon>Alphaproteobacteria</taxon>
        <taxon>Hyphomicrobiales</taxon>
        <taxon>Stappiaceae</taxon>
        <taxon>Roseibium</taxon>
    </lineage>
</organism>
<gene>
    <name evidence="3" type="ORF">ACFSC7_12940</name>
</gene>
<keyword evidence="4" id="KW-1185">Reference proteome</keyword>
<dbReference type="SUPFAM" id="SSF51905">
    <property type="entry name" value="FAD/NAD(P)-binding domain"/>
    <property type="match status" value="1"/>
</dbReference>
<evidence type="ECO:0000313" key="3">
    <source>
        <dbReference type="EMBL" id="MFD1696428.1"/>
    </source>
</evidence>
<dbReference type="Proteomes" id="UP001597327">
    <property type="component" value="Unassembled WGS sequence"/>
</dbReference>
<dbReference type="EC" id="1.-.-.-" evidence="3"/>
<dbReference type="PANTHER" id="PTHR13847">
    <property type="entry name" value="SARCOSINE DEHYDROGENASE-RELATED"/>
    <property type="match status" value="1"/>
</dbReference>
<feature type="domain" description="FAD dependent oxidoreductase" evidence="2">
    <location>
        <begin position="35"/>
        <end position="396"/>
    </location>
</feature>
<dbReference type="Gene3D" id="3.30.9.10">
    <property type="entry name" value="D-Amino Acid Oxidase, subunit A, domain 2"/>
    <property type="match status" value="1"/>
</dbReference>
<evidence type="ECO:0000313" key="4">
    <source>
        <dbReference type="Proteomes" id="UP001597327"/>
    </source>
</evidence>
<dbReference type="InterPro" id="IPR036188">
    <property type="entry name" value="FAD/NAD-bd_sf"/>
</dbReference>
<evidence type="ECO:0000259" key="2">
    <source>
        <dbReference type="Pfam" id="PF01266"/>
    </source>
</evidence>
<dbReference type="EMBL" id="JBHUFA010000004">
    <property type="protein sequence ID" value="MFD1696428.1"/>
    <property type="molecule type" value="Genomic_DNA"/>
</dbReference>
<proteinExistence type="predicted"/>
<dbReference type="PANTHER" id="PTHR13847:SF281">
    <property type="entry name" value="FAD DEPENDENT OXIDOREDUCTASE DOMAIN-CONTAINING PROTEIN"/>
    <property type="match status" value="1"/>
</dbReference>
<protein>
    <submittedName>
        <fullName evidence="3">NAD(P)/FAD-dependent oxidoreductase</fullName>
        <ecNumber evidence="3">1.-.-.-</ecNumber>
    </submittedName>
</protein>
<evidence type="ECO:0000256" key="1">
    <source>
        <dbReference type="ARBA" id="ARBA00023002"/>
    </source>
</evidence>
<dbReference type="Pfam" id="PF01266">
    <property type="entry name" value="DAO"/>
    <property type="match status" value="1"/>
</dbReference>